<accession>A0A5N6LAA6</accession>
<dbReference type="Gene3D" id="2.40.70.10">
    <property type="entry name" value="Acid Proteases"/>
    <property type="match status" value="1"/>
</dbReference>
<dbReference type="InterPro" id="IPR043502">
    <property type="entry name" value="DNA/RNA_pol_sf"/>
</dbReference>
<comment type="caution">
    <text evidence="3">The sequence shown here is derived from an EMBL/GenBank/DDBJ whole genome shotgun (WGS) entry which is preliminary data.</text>
</comment>
<dbReference type="SUPFAM" id="SSF56672">
    <property type="entry name" value="DNA/RNA polymerases"/>
    <property type="match status" value="1"/>
</dbReference>
<reference evidence="3 4" key="1">
    <citation type="submission" date="2019-05" db="EMBL/GenBank/DDBJ databases">
        <title>Mikania micrantha, genome provides insights into the molecular mechanism of rapid growth.</title>
        <authorList>
            <person name="Liu B."/>
        </authorList>
    </citation>
    <scope>NUCLEOTIDE SEQUENCE [LARGE SCALE GENOMIC DNA]</scope>
    <source>
        <strain evidence="3">NLD-2019</strain>
        <tissue evidence="3">Leaf</tissue>
    </source>
</reference>
<organism evidence="3 4">
    <name type="scientific">Mikania micrantha</name>
    <name type="common">bitter vine</name>
    <dbReference type="NCBI Taxonomy" id="192012"/>
    <lineage>
        <taxon>Eukaryota</taxon>
        <taxon>Viridiplantae</taxon>
        <taxon>Streptophyta</taxon>
        <taxon>Embryophyta</taxon>
        <taxon>Tracheophyta</taxon>
        <taxon>Spermatophyta</taxon>
        <taxon>Magnoliopsida</taxon>
        <taxon>eudicotyledons</taxon>
        <taxon>Gunneridae</taxon>
        <taxon>Pentapetalae</taxon>
        <taxon>asterids</taxon>
        <taxon>campanulids</taxon>
        <taxon>Asterales</taxon>
        <taxon>Asteraceae</taxon>
        <taxon>Asteroideae</taxon>
        <taxon>Heliantheae alliance</taxon>
        <taxon>Eupatorieae</taxon>
        <taxon>Mikania</taxon>
    </lineage>
</organism>
<dbReference type="InterPro" id="IPR013103">
    <property type="entry name" value="RVT_2"/>
</dbReference>
<dbReference type="SUPFAM" id="SSF50630">
    <property type="entry name" value="Acid proteases"/>
    <property type="match status" value="1"/>
</dbReference>
<name>A0A5N6LAA6_9ASTR</name>
<dbReference type="Pfam" id="PF08284">
    <property type="entry name" value="RVP_2"/>
    <property type="match status" value="1"/>
</dbReference>
<dbReference type="PANTHER" id="PTHR43383">
    <property type="entry name" value="NODULIN 6"/>
    <property type="match status" value="1"/>
</dbReference>
<keyword evidence="4" id="KW-1185">Reference proteome</keyword>
<dbReference type="InterPro" id="IPR021109">
    <property type="entry name" value="Peptidase_aspartic_dom_sf"/>
</dbReference>
<evidence type="ECO:0000259" key="2">
    <source>
        <dbReference type="Pfam" id="PF07727"/>
    </source>
</evidence>
<feature type="domain" description="Reverse transcriptase Ty1/copia-type" evidence="2">
    <location>
        <begin position="353"/>
        <end position="563"/>
    </location>
</feature>
<dbReference type="PANTHER" id="PTHR43383:SF2">
    <property type="entry name" value="AMIDOHYDROLASE 2 FAMILY PROTEIN"/>
    <property type="match status" value="1"/>
</dbReference>
<feature type="region of interest" description="Disordered" evidence="1">
    <location>
        <begin position="216"/>
        <end position="297"/>
    </location>
</feature>
<dbReference type="CDD" id="cd00303">
    <property type="entry name" value="retropepsin_like"/>
    <property type="match status" value="1"/>
</dbReference>
<dbReference type="Pfam" id="PF07727">
    <property type="entry name" value="RVT_2"/>
    <property type="match status" value="1"/>
</dbReference>
<proteinExistence type="predicted"/>
<evidence type="ECO:0000313" key="4">
    <source>
        <dbReference type="Proteomes" id="UP000326396"/>
    </source>
</evidence>
<dbReference type="Proteomes" id="UP000326396">
    <property type="component" value="Unassembled WGS sequence"/>
</dbReference>
<dbReference type="EMBL" id="SZYD01002139">
    <property type="protein sequence ID" value="KAC9891008.1"/>
    <property type="molecule type" value="Genomic_DNA"/>
</dbReference>
<evidence type="ECO:0000256" key="1">
    <source>
        <dbReference type="SAM" id="MobiDB-lite"/>
    </source>
</evidence>
<evidence type="ECO:0000313" key="3">
    <source>
        <dbReference type="EMBL" id="KAC9891008.1"/>
    </source>
</evidence>
<dbReference type="OrthoDB" id="8048545at2759"/>
<sequence length="570" mass="63561">MVDSGATHNFISRRLVVALGLPVSSFAGIHITLGDGYSIFVTEQCLQIPVSIGSFQFLLDVLVFDTGNLDLILGMAWLASLGEVVHNWHHSWMQFQIAGKEVRLQGVSHNQSKSAALQQWLGRLDCCDSELAVPSVGDSTLSDLQQQVLSRLLHEVSDVATVLDRSHTRPNTVVPGVAAAAAGFRSSVNSCLIRVLLLLFKESSVIQKDYVEFEDETLDKSGESVTPEVVFDSGSTGVDTDDDSVSGSTGNNSESNDSGSNGSESSEEEEDSTSSVQSSSIPGSYVPQPETQHWVRRSTRVTVPPDKYSPSANFLLLSENGEPDCYTEAVSVKDSFQWEIAMKEEMKSLEKNITWVLTKLPSGKKALQNKWVYRIKDESDGSKRYKARLVVKGFQQKEGVDSNEIFSRVVKMTTIRLVLSIVASENLHLEQLDVKTAFLHGDLDEDIYMVQPEGFQISGKENMVCKLKKSLYGLKQAPRQWYLKFDNFMGRNGFKRCEMDHCCYIKKFSKSYIILLLYVDDMLIAGSDMKEINKLKKQMSEEFEMKDLGAAKQILGMSIFRNSKDLKRNI</sequence>
<dbReference type="AlphaFoldDB" id="A0A5N6LAA6"/>
<protein>
    <recommendedName>
        <fullName evidence="2">Reverse transcriptase Ty1/copia-type domain-containing protein</fullName>
    </recommendedName>
</protein>
<gene>
    <name evidence="3" type="ORF">E3N88_45129</name>
</gene>
<feature type="compositionally biased region" description="Low complexity" evidence="1">
    <location>
        <begin position="245"/>
        <end position="264"/>
    </location>
</feature>